<name>A0A3M9XTD8_9HYPH</name>
<dbReference type="GO" id="GO:0046872">
    <property type="term" value="F:metal ion binding"/>
    <property type="evidence" value="ECO:0007669"/>
    <property type="project" value="UniProtKB-KW"/>
</dbReference>
<evidence type="ECO:0000256" key="3">
    <source>
        <dbReference type="ARBA" id="ARBA00023004"/>
    </source>
</evidence>
<dbReference type="AlphaFoldDB" id="A0A3M9XTD8"/>
<dbReference type="GO" id="GO:0003735">
    <property type="term" value="F:structural constituent of ribosome"/>
    <property type="evidence" value="ECO:0007669"/>
    <property type="project" value="TreeGrafter"/>
</dbReference>
<proteinExistence type="predicted"/>
<dbReference type="GO" id="GO:0015935">
    <property type="term" value="C:small ribosomal subunit"/>
    <property type="evidence" value="ECO:0007669"/>
    <property type="project" value="TreeGrafter"/>
</dbReference>
<dbReference type="Pfam" id="PF09243">
    <property type="entry name" value="Rsm22"/>
    <property type="match status" value="1"/>
</dbReference>
<gene>
    <name evidence="5" type="ORF">D1O30_13045</name>
</gene>
<dbReference type="Gene3D" id="3.40.50.150">
    <property type="entry name" value="Vaccinia Virus protein VP39"/>
    <property type="match status" value="1"/>
</dbReference>
<dbReference type="InterPro" id="IPR029063">
    <property type="entry name" value="SAM-dependent_MTases_sf"/>
</dbReference>
<reference evidence="5 6" key="1">
    <citation type="submission" date="2018-08" db="EMBL/GenBank/DDBJ databases">
        <title>Genome sequence of Methylocystis hirsuta CSC1, a methanotroph able to accumulate PHAs.</title>
        <authorList>
            <person name="Bordel S."/>
            <person name="Rodriguez E."/>
            <person name="Gancedo J."/>
            <person name="Munoz R."/>
        </authorList>
    </citation>
    <scope>NUCLEOTIDE SEQUENCE [LARGE SCALE GENOMIC DNA]</scope>
    <source>
        <strain evidence="5 6">CSC1</strain>
    </source>
</reference>
<keyword evidence="4" id="KW-0411">Iron-sulfur</keyword>
<evidence type="ECO:0000256" key="4">
    <source>
        <dbReference type="ARBA" id="ARBA00023014"/>
    </source>
</evidence>
<comment type="caution">
    <text evidence="5">The sequence shown here is derived from an EMBL/GenBank/DDBJ whole genome shotgun (WGS) entry which is preliminary data.</text>
</comment>
<dbReference type="CDD" id="cd02440">
    <property type="entry name" value="AdoMet_MTases"/>
    <property type="match status" value="1"/>
</dbReference>
<keyword evidence="3" id="KW-0408">Iron</keyword>
<protein>
    <submittedName>
        <fullName evidence="5">Methyltransferase domain-containing protein</fullName>
    </submittedName>
</protein>
<accession>A0A3M9XTD8</accession>
<dbReference type="GO" id="GO:0032259">
    <property type="term" value="P:methylation"/>
    <property type="evidence" value="ECO:0007669"/>
    <property type="project" value="UniProtKB-KW"/>
</dbReference>
<evidence type="ECO:0000256" key="2">
    <source>
        <dbReference type="ARBA" id="ARBA00022946"/>
    </source>
</evidence>
<dbReference type="RefSeq" id="WP_123176317.1">
    <property type="nucleotide sequence ID" value="NZ_QWDD01000001.1"/>
</dbReference>
<dbReference type="OrthoDB" id="9799639at2"/>
<keyword evidence="1" id="KW-0479">Metal-binding</keyword>
<keyword evidence="2" id="KW-0809">Transit peptide</keyword>
<dbReference type="GO" id="GO:0008168">
    <property type="term" value="F:methyltransferase activity"/>
    <property type="evidence" value="ECO:0007669"/>
    <property type="project" value="UniProtKB-KW"/>
</dbReference>
<organism evidence="5 6">
    <name type="scientific">Methylocystis hirsuta</name>
    <dbReference type="NCBI Taxonomy" id="369798"/>
    <lineage>
        <taxon>Bacteria</taxon>
        <taxon>Pseudomonadati</taxon>
        <taxon>Pseudomonadota</taxon>
        <taxon>Alphaproteobacteria</taxon>
        <taxon>Hyphomicrobiales</taxon>
        <taxon>Methylocystaceae</taxon>
        <taxon>Methylocystis</taxon>
    </lineage>
</organism>
<dbReference type="SUPFAM" id="SSF53335">
    <property type="entry name" value="S-adenosyl-L-methionine-dependent methyltransferases"/>
    <property type="match status" value="1"/>
</dbReference>
<sequence length="332" mass="36092">MSLPSPELPAPLSAAIEARLEGRAQGMLRDRARQLSERYRSRRPTIETIRDEADALAYAATRMPATYAAIVRTLGRLDEERPEFAPKRVLDVGCGLGAGSYAAATVWPSIAEIALIDRSALFLNLATGLMQESGVAAAVEASLADFTKPQAGGDAPFDLVVVGYALTEIADSDLPAVVDQLWSRTSGALVIVEPGTPRDHARLMIVRSRLIALGANILAPCPHLAPCPLPANDWCHFSVRLPRRRAHKLVKGADAPFEDEKFAYLVAGRFGGTPPWARVIAPPRVSKAGISLRLCADKAFEETFIPKRDKARYEKVRKKDWGDPLRAPAEEI</sequence>
<dbReference type="InterPro" id="IPR015324">
    <property type="entry name" value="Ribosomal_Rsm22-like"/>
</dbReference>
<dbReference type="Proteomes" id="UP000268623">
    <property type="component" value="Unassembled WGS sequence"/>
</dbReference>
<evidence type="ECO:0000313" key="6">
    <source>
        <dbReference type="Proteomes" id="UP000268623"/>
    </source>
</evidence>
<dbReference type="GO" id="GO:0006412">
    <property type="term" value="P:translation"/>
    <property type="evidence" value="ECO:0007669"/>
    <property type="project" value="InterPro"/>
</dbReference>
<evidence type="ECO:0000256" key="1">
    <source>
        <dbReference type="ARBA" id="ARBA00022723"/>
    </source>
</evidence>
<keyword evidence="5" id="KW-0808">Transferase</keyword>
<dbReference type="PANTHER" id="PTHR13184:SF5">
    <property type="entry name" value="METHYLTRANSFERASE-LIKE PROTEIN 17, MITOCHONDRIAL"/>
    <property type="match status" value="1"/>
</dbReference>
<dbReference type="EMBL" id="QWDD01000001">
    <property type="protein sequence ID" value="RNJ50378.1"/>
    <property type="molecule type" value="Genomic_DNA"/>
</dbReference>
<dbReference type="PANTHER" id="PTHR13184">
    <property type="entry name" value="37S RIBOSOMAL PROTEIN S22"/>
    <property type="match status" value="1"/>
</dbReference>
<keyword evidence="5" id="KW-0489">Methyltransferase</keyword>
<evidence type="ECO:0000313" key="5">
    <source>
        <dbReference type="EMBL" id="RNJ50378.1"/>
    </source>
</evidence>
<dbReference type="InterPro" id="IPR052571">
    <property type="entry name" value="Mt_RNA_Methyltransferase"/>
</dbReference>
<keyword evidence="6" id="KW-1185">Reference proteome</keyword>
<dbReference type="GO" id="GO:0051536">
    <property type="term" value="F:iron-sulfur cluster binding"/>
    <property type="evidence" value="ECO:0007669"/>
    <property type="project" value="UniProtKB-KW"/>
</dbReference>